<dbReference type="PROSITE" id="PS00144">
    <property type="entry name" value="ASN_GLN_ASE_1"/>
    <property type="match status" value="1"/>
</dbReference>
<evidence type="ECO:0000256" key="4">
    <source>
        <dbReference type="PROSITE-ProRule" id="PRU10100"/>
    </source>
</evidence>
<keyword evidence="2 7" id="KW-0378">Hydrolase</keyword>
<dbReference type="Gene3D" id="3.40.50.1170">
    <property type="entry name" value="L-asparaginase, N-terminal domain"/>
    <property type="match status" value="1"/>
</dbReference>
<comment type="caution">
    <text evidence="7">The sequence shown here is derived from an EMBL/GenBank/DDBJ whole genome shotgun (WGS) entry which is preliminary data.</text>
</comment>
<keyword evidence="8" id="KW-1185">Reference proteome</keyword>
<dbReference type="PROSITE" id="PS00917">
    <property type="entry name" value="ASN_GLN_ASE_2"/>
    <property type="match status" value="1"/>
</dbReference>
<dbReference type="CDD" id="cd08964">
    <property type="entry name" value="L-asparaginase_II"/>
    <property type="match status" value="1"/>
</dbReference>
<evidence type="ECO:0000313" key="7">
    <source>
        <dbReference type="EMBL" id="MDP9898976.1"/>
    </source>
</evidence>
<dbReference type="InterPro" id="IPR037152">
    <property type="entry name" value="L-asparaginase_N_sf"/>
</dbReference>
<comment type="similarity">
    <text evidence="1">Belongs to the asparaginase 1 family.</text>
</comment>
<dbReference type="InterPro" id="IPR004550">
    <property type="entry name" value="AsnASE_II"/>
</dbReference>
<dbReference type="PRINTS" id="PR00139">
    <property type="entry name" value="ASNGLNASE"/>
</dbReference>
<dbReference type="Pfam" id="PF00710">
    <property type="entry name" value="Asparaginase"/>
    <property type="match status" value="1"/>
</dbReference>
<dbReference type="InterPro" id="IPR040919">
    <property type="entry name" value="Asparaginase_C"/>
</dbReference>
<feature type="domain" description="L-asparaginase N-terminal" evidence="5">
    <location>
        <begin position="14"/>
        <end position="202"/>
    </location>
</feature>
<evidence type="ECO:0000256" key="2">
    <source>
        <dbReference type="ARBA" id="ARBA00022801"/>
    </source>
</evidence>
<dbReference type="SFLD" id="SFLDS00057">
    <property type="entry name" value="Glutaminase/Asparaginase"/>
    <property type="match status" value="1"/>
</dbReference>
<gene>
    <name evidence="7" type="ORF">J2W36_001220</name>
</gene>
<evidence type="ECO:0000313" key="8">
    <source>
        <dbReference type="Proteomes" id="UP001226867"/>
    </source>
</evidence>
<protein>
    <submittedName>
        <fullName evidence="7">L-asparaginase</fullName>
        <ecNumber evidence="7">3.5.1.1</ecNumber>
    </submittedName>
</protein>
<accession>A0ABT9S3Q1</accession>
<dbReference type="GO" id="GO:0004067">
    <property type="term" value="F:asparaginase activity"/>
    <property type="evidence" value="ECO:0007669"/>
    <property type="project" value="UniProtKB-EC"/>
</dbReference>
<dbReference type="InterPro" id="IPR027475">
    <property type="entry name" value="Asparaginase/glutaminase_AS2"/>
</dbReference>
<name>A0ABT9S3Q1_9BURK</name>
<dbReference type="PIRSF" id="PIRSF001220">
    <property type="entry name" value="L-ASNase_gatD"/>
    <property type="match status" value="1"/>
</dbReference>
<dbReference type="SMART" id="SM00870">
    <property type="entry name" value="Asparaginase"/>
    <property type="match status" value="1"/>
</dbReference>
<dbReference type="Gene3D" id="3.40.50.40">
    <property type="match status" value="1"/>
</dbReference>
<proteinExistence type="inferred from homology"/>
<evidence type="ECO:0000259" key="5">
    <source>
        <dbReference type="Pfam" id="PF00710"/>
    </source>
</evidence>
<organism evidence="7 8">
    <name type="scientific">Variovorax ginsengisoli</name>
    <dbReference type="NCBI Taxonomy" id="363844"/>
    <lineage>
        <taxon>Bacteria</taxon>
        <taxon>Pseudomonadati</taxon>
        <taxon>Pseudomonadota</taxon>
        <taxon>Betaproteobacteria</taxon>
        <taxon>Burkholderiales</taxon>
        <taxon>Comamonadaceae</taxon>
        <taxon>Variovorax</taxon>
    </lineage>
</organism>
<dbReference type="RefSeq" id="WP_307688786.1">
    <property type="nucleotide sequence ID" value="NZ_JAUSRO010000003.1"/>
</dbReference>
<sequence>MVTTTDPSCATTRRIIVLGTGGTIAGRASAPGDNIGYTAAEVDVSDLLQGIDAPPGVTLFAEQVAQLDSKDMGFAVWQALAQRCSHWLVQADVAGIVITHGTDTLEETAYFLQAVLAPAKPVVLTCAMRPATALAPDGPQNVRDAICLAATAGARGVTALCAGTVHSALDVQKVHTYRLDAFASGDAGPVGYMEEGTLRALRDWPSTPQEQAGAAGALAAVIAQDPTRWPRVEIVTSHAGAGGGLVDALLRERATGEARAVQGVVLAATGNGTLHEALEAAASRAEAAGVAVLRATRCTQGRILPTPHANLRDAGALSPVKARIALMLELLVQAAPR</sequence>
<dbReference type="InterPro" id="IPR027473">
    <property type="entry name" value="L-asparaginase_C"/>
</dbReference>
<dbReference type="PROSITE" id="PS51732">
    <property type="entry name" value="ASN_GLN_ASE_3"/>
    <property type="match status" value="1"/>
</dbReference>
<dbReference type="PANTHER" id="PTHR11707:SF28">
    <property type="entry name" value="60 KDA LYSOPHOSPHOLIPASE"/>
    <property type="match status" value="1"/>
</dbReference>
<dbReference type="EMBL" id="JAUSRO010000003">
    <property type="protein sequence ID" value="MDP9898976.1"/>
    <property type="molecule type" value="Genomic_DNA"/>
</dbReference>
<feature type="active site" evidence="4">
    <location>
        <position position="102"/>
    </location>
</feature>
<dbReference type="Pfam" id="PF17763">
    <property type="entry name" value="Asparaginase_C"/>
    <property type="match status" value="1"/>
</dbReference>
<dbReference type="InterPro" id="IPR006034">
    <property type="entry name" value="Asparaginase/glutaminase-like"/>
</dbReference>
<dbReference type="PANTHER" id="PTHR11707">
    <property type="entry name" value="L-ASPARAGINASE"/>
    <property type="match status" value="1"/>
</dbReference>
<reference evidence="7 8" key="1">
    <citation type="submission" date="2023-07" db="EMBL/GenBank/DDBJ databases">
        <title>Sorghum-associated microbial communities from plants grown in Nebraska, USA.</title>
        <authorList>
            <person name="Schachtman D."/>
        </authorList>
    </citation>
    <scope>NUCLEOTIDE SEQUENCE [LARGE SCALE GENOMIC DNA]</scope>
    <source>
        <strain evidence="7 8">DS1607</strain>
    </source>
</reference>
<dbReference type="SUPFAM" id="SSF53774">
    <property type="entry name" value="Glutaminase/Asparaginase"/>
    <property type="match status" value="1"/>
</dbReference>
<dbReference type="InterPro" id="IPR027474">
    <property type="entry name" value="L-asparaginase_N"/>
</dbReference>
<dbReference type="EC" id="3.5.1.1" evidence="7"/>
<feature type="active site" evidence="3">
    <location>
        <position position="23"/>
    </location>
</feature>
<evidence type="ECO:0000256" key="1">
    <source>
        <dbReference type="ARBA" id="ARBA00010518"/>
    </source>
</evidence>
<evidence type="ECO:0000256" key="3">
    <source>
        <dbReference type="PROSITE-ProRule" id="PRU10099"/>
    </source>
</evidence>
<dbReference type="PIRSF" id="PIRSF500176">
    <property type="entry name" value="L_ASNase"/>
    <property type="match status" value="1"/>
</dbReference>
<evidence type="ECO:0000259" key="6">
    <source>
        <dbReference type="Pfam" id="PF17763"/>
    </source>
</evidence>
<dbReference type="InterPro" id="IPR036152">
    <property type="entry name" value="Asp/glu_Ase-like_sf"/>
</dbReference>
<dbReference type="InterPro" id="IPR020827">
    <property type="entry name" value="Asparaginase/glutaminase_AS1"/>
</dbReference>
<dbReference type="Proteomes" id="UP001226867">
    <property type="component" value="Unassembled WGS sequence"/>
</dbReference>
<feature type="domain" description="Asparaginase/glutaminase C-terminal" evidence="6">
    <location>
        <begin position="231"/>
        <end position="330"/>
    </location>
</feature>